<accession>A0ABT6N937</accession>
<reference evidence="2 3" key="1">
    <citation type="submission" date="2023-04" db="EMBL/GenBank/DDBJ databases">
        <title>Fusibacter bizertensis strain WBS, isolated from littoral bottom sediments of the Arctic seas - biochemical and genomic analysis.</title>
        <authorList>
            <person name="Brioukhanov A.L."/>
        </authorList>
    </citation>
    <scope>NUCLEOTIDE SEQUENCE [LARGE SCALE GENOMIC DNA]</scope>
    <source>
        <strain evidence="2 3">WBS</strain>
    </source>
</reference>
<keyword evidence="3" id="KW-1185">Reference proteome</keyword>
<dbReference type="InterPro" id="IPR013022">
    <property type="entry name" value="Xyl_isomerase-like_TIM-brl"/>
</dbReference>
<dbReference type="RefSeq" id="WP_281092730.1">
    <property type="nucleotide sequence ID" value="NZ_JARYZI010000001.1"/>
</dbReference>
<dbReference type="Pfam" id="PF01261">
    <property type="entry name" value="AP_endonuc_2"/>
    <property type="match status" value="1"/>
</dbReference>
<protein>
    <submittedName>
        <fullName evidence="2">TIM barrel protein</fullName>
    </submittedName>
</protein>
<dbReference type="Gene3D" id="3.20.20.150">
    <property type="entry name" value="Divalent-metal-dependent TIM barrel enzymes"/>
    <property type="match status" value="1"/>
</dbReference>
<comment type="caution">
    <text evidence="2">The sequence shown here is derived from an EMBL/GenBank/DDBJ whole genome shotgun (WGS) entry which is preliminary data.</text>
</comment>
<feature type="domain" description="Xylose isomerase-like TIM barrel" evidence="1">
    <location>
        <begin position="26"/>
        <end position="277"/>
    </location>
</feature>
<organism evidence="2 3">
    <name type="scientific">Fusibacter bizertensis</name>
    <dbReference type="NCBI Taxonomy" id="1488331"/>
    <lineage>
        <taxon>Bacteria</taxon>
        <taxon>Bacillati</taxon>
        <taxon>Bacillota</taxon>
        <taxon>Clostridia</taxon>
        <taxon>Eubacteriales</taxon>
        <taxon>Eubacteriales Family XII. Incertae Sedis</taxon>
        <taxon>Fusibacter</taxon>
    </lineage>
</organism>
<gene>
    <name evidence="2" type="ORF">QE109_02160</name>
</gene>
<dbReference type="SUPFAM" id="SSF51658">
    <property type="entry name" value="Xylose isomerase-like"/>
    <property type="match status" value="1"/>
</dbReference>
<dbReference type="EMBL" id="JARYZI010000001">
    <property type="protein sequence ID" value="MDH8676930.1"/>
    <property type="molecule type" value="Genomic_DNA"/>
</dbReference>
<sequence length="299" mass="35228">MTEFLIGMHNKIDFSKYQRDYISTEFTGIEFCNFSSCEEIQEIAEFTKKNNIKVGIHFPLNRNSYKYRDPHLLSLDEQERKIAMQALIAEINVERSINAEYILIHFPKPMILDKRLNWDKCNFTIADKPIDEDDYPFKLFKNNTFELMCQLTQLSDESGIQIVLEIELLNKYLYEGEYLKELLNQFSNIKICLDSARLNVQSKIDSNFDCMKFVKEMVPYTYLVHLSNIKVSDIIEQGHHPVLKSLDINSGWFDIDAFLSIISKTKKDIKILYEHRSDIISDIELNECYEWVSGYFKTV</sequence>
<dbReference type="Proteomes" id="UP001158045">
    <property type="component" value="Unassembled WGS sequence"/>
</dbReference>
<dbReference type="InterPro" id="IPR036237">
    <property type="entry name" value="Xyl_isomerase-like_sf"/>
</dbReference>
<proteinExistence type="predicted"/>
<name>A0ABT6N937_9FIRM</name>
<evidence type="ECO:0000259" key="1">
    <source>
        <dbReference type="Pfam" id="PF01261"/>
    </source>
</evidence>
<evidence type="ECO:0000313" key="2">
    <source>
        <dbReference type="EMBL" id="MDH8676930.1"/>
    </source>
</evidence>
<evidence type="ECO:0000313" key="3">
    <source>
        <dbReference type="Proteomes" id="UP001158045"/>
    </source>
</evidence>